<dbReference type="Gene3D" id="3.40.190.10">
    <property type="entry name" value="Periplasmic binding protein-like II"/>
    <property type="match status" value="2"/>
</dbReference>
<protein>
    <submittedName>
        <fullName evidence="6">LysR family transcriptional regulator</fullName>
    </submittedName>
</protein>
<keyword evidence="7" id="KW-1185">Reference proteome</keyword>
<organism evidence="6 7">
    <name type="scientific">Nocardiopsis akebiae</name>
    <dbReference type="NCBI Taxonomy" id="2831968"/>
    <lineage>
        <taxon>Bacteria</taxon>
        <taxon>Bacillati</taxon>
        <taxon>Actinomycetota</taxon>
        <taxon>Actinomycetes</taxon>
        <taxon>Streptosporangiales</taxon>
        <taxon>Nocardiopsidaceae</taxon>
        <taxon>Nocardiopsis</taxon>
    </lineage>
</organism>
<dbReference type="InterPro" id="IPR005119">
    <property type="entry name" value="LysR_subst-bd"/>
</dbReference>
<evidence type="ECO:0000313" key="6">
    <source>
        <dbReference type="EMBL" id="QUX27602.1"/>
    </source>
</evidence>
<dbReference type="InterPro" id="IPR000847">
    <property type="entry name" value="LysR_HTH_N"/>
</dbReference>
<dbReference type="Gene3D" id="1.10.10.10">
    <property type="entry name" value="Winged helix-like DNA-binding domain superfamily/Winged helix DNA-binding domain"/>
    <property type="match status" value="1"/>
</dbReference>
<dbReference type="SUPFAM" id="SSF46785">
    <property type="entry name" value="Winged helix' DNA-binding domain"/>
    <property type="match status" value="1"/>
</dbReference>
<dbReference type="PROSITE" id="PS50931">
    <property type="entry name" value="HTH_LYSR"/>
    <property type="match status" value="1"/>
</dbReference>
<dbReference type="Pfam" id="PF03466">
    <property type="entry name" value="LysR_substrate"/>
    <property type="match status" value="1"/>
</dbReference>
<evidence type="ECO:0000256" key="2">
    <source>
        <dbReference type="ARBA" id="ARBA00023015"/>
    </source>
</evidence>
<evidence type="ECO:0000256" key="1">
    <source>
        <dbReference type="ARBA" id="ARBA00009437"/>
    </source>
</evidence>
<dbReference type="PANTHER" id="PTHR30346">
    <property type="entry name" value="TRANSCRIPTIONAL DUAL REGULATOR HCAR-RELATED"/>
    <property type="match status" value="1"/>
</dbReference>
<evidence type="ECO:0000313" key="7">
    <source>
        <dbReference type="Proteomes" id="UP000678016"/>
    </source>
</evidence>
<dbReference type="SUPFAM" id="SSF53850">
    <property type="entry name" value="Periplasmic binding protein-like II"/>
    <property type="match status" value="1"/>
</dbReference>
<sequence>MTMGWDRLRVLDAVARTGSVTQAATALHMTGSAVSQQLRRIEAETRTKIVVPEGRGLRFTAKGEVLAGYARQVAEAVQRAENDLHRDETYVGHLRVAAIASVIRSVLGSKLAAFQREYPRVRVSVEDGETGDHLDRLAAGAVDLVLAESWSASPLRLPTGVIAEQLTREALFIAVPGEHPLCSRGSLSIRDLAGERWATCAQGSDAHTALEQVARRHGVELDVSFHVADHLTQLALVREGLAVACVPIPAEDGDPRIACLPLDTELHRDILLLERAQTASLALQALRTCLVDGSRTASAGVAP</sequence>
<keyword evidence="3" id="KW-0238">DNA-binding</keyword>
<reference evidence="7" key="1">
    <citation type="submission" date="2021-05" db="EMBL/GenBank/DDBJ databases">
        <title>Direct Submission.</title>
        <authorList>
            <person name="Li K."/>
            <person name="Gao J."/>
        </authorList>
    </citation>
    <scope>NUCLEOTIDE SEQUENCE [LARGE SCALE GENOMIC DNA]</scope>
    <source>
        <strain evidence="7">HDS12</strain>
    </source>
</reference>
<comment type="similarity">
    <text evidence="1">Belongs to the LysR transcriptional regulatory family.</text>
</comment>
<keyword evidence="4" id="KW-0804">Transcription</keyword>
<proteinExistence type="inferred from homology"/>
<dbReference type="InterPro" id="IPR036390">
    <property type="entry name" value="WH_DNA-bd_sf"/>
</dbReference>
<keyword evidence="2" id="KW-0805">Transcription regulation</keyword>
<gene>
    <name evidence="6" type="ORF">KGD83_20155</name>
</gene>
<evidence type="ECO:0000259" key="5">
    <source>
        <dbReference type="PROSITE" id="PS50931"/>
    </source>
</evidence>
<dbReference type="Proteomes" id="UP000678016">
    <property type="component" value="Chromosome"/>
</dbReference>
<evidence type="ECO:0000256" key="3">
    <source>
        <dbReference type="ARBA" id="ARBA00023125"/>
    </source>
</evidence>
<name>A0ABX8BZL1_9ACTN</name>
<accession>A0ABX8BZL1</accession>
<dbReference type="EMBL" id="CP074132">
    <property type="protein sequence ID" value="QUX27602.1"/>
    <property type="molecule type" value="Genomic_DNA"/>
</dbReference>
<dbReference type="Pfam" id="PF00126">
    <property type="entry name" value="HTH_1"/>
    <property type="match status" value="1"/>
</dbReference>
<feature type="domain" description="HTH lysR-type" evidence="5">
    <location>
        <begin position="3"/>
        <end position="60"/>
    </location>
</feature>
<dbReference type="RefSeq" id="WP_212640662.1">
    <property type="nucleotide sequence ID" value="NZ_CP074132.1"/>
</dbReference>
<evidence type="ECO:0000256" key="4">
    <source>
        <dbReference type="ARBA" id="ARBA00023163"/>
    </source>
</evidence>
<dbReference type="InterPro" id="IPR036388">
    <property type="entry name" value="WH-like_DNA-bd_sf"/>
</dbReference>
<dbReference type="PANTHER" id="PTHR30346:SF29">
    <property type="entry name" value="LYSR SUBSTRATE-BINDING"/>
    <property type="match status" value="1"/>
</dbReference>